<organism evidence="5 6">
    <name type="scientific">Chelatococcus caeni</name>
    <dbReference type="NCBI Taxonomy" id="1348468"/>
    <lineage>
        <taxon>Bacteria</taxon>
        <taxon>Pseudomonadati</taxon>
        <taxon>Pseudomonadota</taxon>
        <taxon>Alphaproteobacteria</taxon>
        <taxon>Hyphomicrobiales</taxon>
        <taxon>Chelatococcaceae</taxon>
        <taxon>Chelatococcus</taxon>
    </lineage>
</organism>
<evidence type="ECO:0000259" key="3">
    <source>
        <dbReference type="Pfam" id="PF17482"/>
    </source>
</evidence>
<dbReference type="Pfam" id="PF17482">
    <property type="entry name" value="Phage_sheath_1C"/>
    <property type="match status" value="1"/>
</dbReference>
<sequence length="475" mass="49781">MTTEYLHGVETIEVSDGIRPVRRVRTSVIGLVGTAPNADPILFPLNKPVAIPGNTMLAASLGAAGTLSDAMRAIYASIGAFVVVVRVNEGANASETLANVMGDPVAKTGVHALLSAQSLTGLKPKILIAPGFTSVRPATGVATIDVNEGGTGYTEAPSVVIDGDGTGASAIATVQNGAVSSVIVTSPGIGYSAPPTITFVGGGAEAAGAAATAVIGTTANPVTAALAGVADRLRAVVFVDGPNTTNQAAIAYRRDFGSDRLQVLDPGVLVFDGEEATNVSRPGAAYAAGLQAKMDNDRGFWWPFSNQVINGIVGAGRPIAANLSDRNSEHNWLNENGVTTIIRNDGFRFFGLRSCSNDPLTAFLSVRRIIDVIRDEVEASYTWALDRPFSPQLVRELVESVNAYLRLLKTEGAIVGGRCWLNPDFNPAGNLVSGKLTLDFDIEPVAPIERLTFRIHRNPDYYTDAVEEIVRALAA</sequence>
<name>A0A840C7L7_9HYPH</name>
<feature type="domain" description="Tail sheath protein Gp18-like" evidence="4">
    <location>
        <begin position="26"/>
        <end position="87"/>
    </location>
</feature>
<dbReference type="RefSeq" id="WP_183318438.1">
    <property type="nucleotide sequence ID" value="NZ_JACIEN010000008.1"/>
</dbReference>
<evidence type="ECO:0000313" key="6">
    <source>
        <dbReference type="Proteomes" id="UP000577362"/>
    </source>
</evidence>
<protein>
    <recommendedName>
        <fullName evidence="7">Phage tail protein</fullName>
    </recommendedName>
</protein>
<dbReference type="AlphaFoldDB" id="A0A840C7L7"/>
<comment type="caution">
    <text evidence="5">The sequence shown here is derived from an EMBL/GenBank/DDBJ whole genome shotgun (WGS) entry which is preliminary data.</text>
</comment>
<dbReference type="PANTHER" id="PTHR35861">
    <property type="match status" value="1"/>
</dbReference>
<keyword evidence="6" id="KW-1185">Reference proteome</keyword>
<dbReference type="InterPro" id="IPR035089">
    <property type="entry name" value="Phage_sheath_subtilisin"/>
</dbReference>
<reference evidence="5 6" key="1">
    <citation type="submission" date="2020-08" db="EMBL/GenBank/DDBJ databases">
        <title>Genomic Encyclopedia of Type Strains, Phase IV (KMG-IV): sequencing the most valuable type-strain genomes for metagenomic binning, comparative biology and taxonomic classification.</title>
        <authorList>
            <person name="Goeker M."/>
        </authorList>
    </citation>
    <scope>NUCLEOTIDE SEQUENCE [LARGE SCALE GENOMIC DNA]</scope>
    <source>
        <strain evidence="5 6">DSM 103737</strain>
    </source>
</reference>
<evidence type="ECO:0000313" key="5">
    <source>
        <dbReference type="EMBL" id="MBB4019578.1"/>
    </source>
</evidence>
<feature type="domain" description="Tail sheath protein subtilisin-like" evidence="2">
    <location>
        <begin position="216"/>
        <end position="353"/>
    </location>
</feature>
<evidence type="ECO:0000259" key="2">
    <source>
        <dbReference type="Pfam" id="PF04984"/>
    </source>
</evidence>
<dbReference type="InterPro" id="IPR052042">
    <property type="entry name" value="Tail_sheath_structural"/>
</dbReference>
<dbReference type="EMBL" id="JACIEN010000008">
    <property type="protein sequence ID" value="MBB4019578.1"/>
    <property type="molecule type" value="Genomic_DNA"/>
</dbReference>
<dbReference type="Pfam" id="PF22671">
    <property type="entry name" value="Gp18_domIII_N"/>
    <property type="match status" value="1"/>
</dbReference>
<comment type="similarity">
    <text evidence="1">Belongs to the myoviridae tail sheath protein family.</text>
</comment>
<evidence type="ECO:0008006" key="7">
    <source>
        <dbReference type="Google" id="ProtNLM"/>
    </source>
</evidence>
<dbReference type="Proteomes" id="UP000577362">
    <property type="component" value="Unassembled WGS sequence"/>
</dbReference>
<evidence type="ECO:0000259" key="4">
    <source>
        <dbReference type="Pfam" id="PF22671"/>
    </source>
</evidence>
<gene>
    <name evidence="5" type="ORF">GGR16_004633</name>
</gene>
<proteinExistence type="inferred from homology"/>
<dbReference type="Pfam" id="PF04984">
    <property type="entry name" value="Phage_sheath_1"/>
    <property type="match status" value="1"/>
</dbReference>
<evidence type="ECO:0000256" key="1">
    <source>
        <dbReference type="ARBA" id="ARBA00008005"/>
    </source>
</evidence>
<accession>A0A840C7L7</accession>
<dbReference type="InterPro" id="IPR020287">
    <property type="entry name" value="Tail_sheath_C"/>
</dbReference>
<dbReference type="PANTHER" id="PTHR35861:SF1">
    <property type="entry name" value="PHAGE TAIL SHEATH PROTEIN"/>
    <property type="match status" value="1"/>
</dbReference>
<feature type="domain" description="Tail sheath protein C-terminal" evidence="3">
    <location>
        <begin position="357"/>
        <end position="456"/>
    </location>
</feature>
<dbReference type="InterPro" id="IPR054564">
    <property type="entry name" value="Gp18_domIII_N"/>
</dbReference>